<name>A0AA88CXP2_FICCA</name>
<evidence type="ECO:0000256" key="3">
    <source>
        <dbReference type="ARBA" id="ARBA00023002"/>
    </source>
</evidence>
<dbReference type="InterPro" id="IPR001128">
    <property type="entry name" value="Cyt_P450"/>
</dbReference>
<evidence type="ECO:0000313" key="7">
    <source>
        <dbReference type="Proteomes" id="UP001187192"/>
    </source>
</evidence>
<proteinExistence type="predicted"/>
<keyword evidence="7" id="KW-1185">Reference proteome</keyword>
<keyword evidence="3" id="KW-0560">Oxidoreductase</keyword>
<keyword evidence="1" id="KW-0349">Heme</keyword>
<dbReference type="InterPro" id="IPR036396">
    <property type="entry name" value="Cyt_P450_sf"/>
</dbReference>
<dbReference type="GO" id="GO:0005506">
    <property type="term" value="F:iron ion binding"/>
    <property type="evidence" value="ECO:0007669"/>
    <property type="project" value="InterPro"/>
</dbReference>
<comment type="caution">
    <text evidence="6">The sequence shown here is derived from an EMBL/GenBank/DDBJ whole genome shotgun (WGS) entry which is preliminary data.</text>
</comment>
<dbReference type="Gene3D" id="1.10.630.10">
    <property type="entry name" value="Cytochrome P450"/>
    <property type="match status" value="1"/>
</dbReference>
<protein>
    <recommendedName>
        <fullName evidence="8">Cytochrome P450</fullName>
    </recommendedName>
</protein>
<sequence length="304" mass="35513">MEILAFVILIFFLFFTKLFLSKRGKSKNLPPSPPSLPLIGHLHLLKEPIHRTLHQMVAKYGDVLLLRFGARNVVVVSSLSAATEEFFTKNDVALSNRPLSLAGKHLNYNHKTIGFSQYNDHWRSLRRLTVLELLSNTRIAKFSGIRHEEAQIMVKTLLQEHRPSSSTDESCHSQWTKVELRPKIVDLVFNIMMKMIAGKRYYGNEVVEEEARQFQSIMRELSELLENKNINDIFPVLQWIDFQGVEKRMIRLKNKMDNFFQRLIDEHRKNGTGKAKSDANDYERNMTFIELIFFHMMSTPDFRS</sequence>
<keyword evidence="5" id="KW-0503">Monooxygenase</keyword>
<dbReference type="GO" id="GO:0016705">
    <property type="term" value="F:oxidoreductase activity, acting on paired donors, with incorporation or reduction of molecular oxygen"/>
    <property type="evidence" value="ECO:0007669"/>
    <property type="project" value="InterPro"/>
</dbReference>
<evidence type="ECO:0000256" key="2">
    <source>
        <dbReference type="ARBA" id="ARBA00022723"/>
    </source>
</evidence>
<dbReference type="GO" id="GO:0020037">
    <property type="term" value="F:heme binding"/>
    <property type="evidence" value="ECO:0007669"/>
    <property type="project" value="InterPro"/>
</dbReference>
<dbReference type="GO" id="GO:0004497">
    <property type="term" value="F:monooxygenase activity"/>
    <property type="evidence" value="ECO:0007669"/>
    <property type="project" value="UniProtKB-KW"/>
</dbReference>
<dbReference type="PRINTS" id="PR00463">
    <property type="entry name" value="EP450I"/>
</dbReference>
<evidence type="ECO:0000256" key="1">
    <source>
        <dbReference type="ARBA" id="ARBA00022617"/>
    </source>
</evidence>
<evidence type="ECO:0000256" key="5">
    <source>
        <dbReference type="ARBA" id="ARBA00023033"/>
    </source>
</evidence>
<evidence type="ECO:0000313" key="6">
    <source>
        <dbReference type="EMBL" id="GMN33762.1"/>
    </source>
</evidence>
<organism evidence="6 7">
    <name type="scientific">Ficus carica</name>
    <name type="common">Common fig</name>
    <dbReference type="NCBI Taxonomy" id="3494"/>
    <lineage>
        <taxon>Eukaryota</taxon>
        <taxon>Viridiplantae</taxon>
        <taxon>Streptophyta</taxon>
        <taxon>Embryophyta</taxon>
        <taxon>Tracheophyta</taxon>
        <taxon>Spermatophyta</taxon>
        <taxon>Magnoliopsida</taxon>
        <taxon>eudicotyledons</taxon>
        <taxon>Gunneridae</taxon>
        <taxon>Pentapetalae</taxon>
        <taxon>rosids</taxon>
        <taxon>fabids</taxon>
        <taxon>Rosales</taxon>
        <taxon>Moraceae</taxon>
        <taxon>Ficeae</taxon>
        <taxon>Ficus</taxon>
    </lineage>
</organism>
<dbReference type="Pfam" id="PF00067">
    <property type="entry name" value="p450"/>
    <property type="match status" value="1"/>
</dbReference>
<dbReference type="PANTHER" id="PTHR47947">
    <property type="entry name" value="CYTOCHROME P450 82C3-RELATED"/>
    <property type="match status" value="1"/>
</dbReference>
<evidence type="ECO:0000256" key="4">
    <source>
        <dbReference type="ARBA" id="ARBA00023004"/>
    </source>
</evidence>
<dbReference type="PANTHER" id="PTHR47947:SF20">
    <property type="entry name" value="CYTOCHROME P450 FAMILY PROTEIN"/>
    <property type="match status" value="1"/>
</dbReference>
<keyword evidence="2" id="KW-0479">Metal-binding</keyword>
<dbReference type="AlphaFoldDB" id="A0AA88CXP2"/>
<dbReference type="SUPFAM" id="SSF48264">
    <property type="entry name" value="Cytochrome P450"/>
    <property type="match status" value="1"/>
</dbReference>
<reference evidence="6" key="1">
    <citation type="submission" date="2023-07" db="EMBL/GenBank/DDBJ databases">
        <title>draft genome sequence of fig (Ficus carica).</title>
        <authorList>
            <person name="Takahashi T."/>
            <person name="Nishimura K."/>
        </authorList>
    </citation>
    <scope>NUCLEOTIDE SEQUENCE</scope>
</reference>
<evidence type="ECO:0008006" key="8">
    <source>
        <dbReference type="Google" id="ProtNLM"/>
    </source>
</evidence>
<dbReference type="InterPro" id="IPR050651">
    <property type="entry name" value="Plant_Cytochrome_P450_Monoox"/>
</dbReference>
<gene>
    <name evidence="6" type="ORF">TIFTF001_004328</name>
</gene>
<accession>A0AA88CXP2</accession>
<dbReference type="InterPro" id="IPR002401">
    <property type="entry name" value="Cyt_P450_E_grp-I"/>
</dbReference>
<keyword evidence="4" id="KW-0408">Iron</keyword>
<dbReference type="Proteomes" id="UP001187192">
    <property type="component" value="Unassembled WGS sequence"/>
</dbReference>
<dbReference type="EMBL" id="BTGU01000004">
    <property type="protein sequence ID" value="GMN33762.1"/>
    <property type="molecule type" value="Genomic_DNA"/>
</dbReference>